<keyword evidence="3" id="KW-1185">Reference proteome</keyword>
<evidence type="ECO:0000313" key="2">
    <source>
        <dbReference type="EMBL" id="KHG19907.1"/>
    </source>
</evidence>
<evidence type="ECO:0000313" key="3">
    <source>
        <dbReference type="Proteomes" id="UP000032142"/>
    </source>
</evidence>
<reference evidence="3" key="1">
    <citation type="submission" date="2014-09" db="EMBL/GenBank/DDBJ databases">
        <authorList>
            <person name="Mudge J."/>
            <person name="Ramaraj T."/>
            <person name="Lindquist I.E."/>
            <person name="Bharti A.K."/>
            <person name="Sundararajan A."/>
            <person name="Cameron C.T."/>
            <person name="Woodward J.E."/>
            <person name="May G.D."/>
            <person name="Brubaker C."/>
            <person name="Broadhvest J."/>
            <person name="Wilkins T.A."/>
        </authorList>
    </citation>
    <scope>NUCLEOTIDE SEQUENCE</scope>
    <source>
        <strain evidence="3">cv. AKA8401</strain>
    </source>
</reference>
<dbReference type="EMBL" id="KN414298">
    <property type="protein sequence ID" value="KHG19907.1"/>
    <property type="molecule type" value="Genomic_DNA"/>
</dbReference>
<sequence length="62" mass="6676">MDPHGKSTRPGLPHMGVSHGHVHLVGSKRGRMCHTGLSLLSPSIVLFRKGQFLGLLGIQKPI</sequence>
<accession>A0A0B0P4U4</accession>
<organism evidence="2 3">
    <name type="scientific">Gossypium arboreum</name>
    <name type="common">Tree cotton</name>
    <name type="synonym">Gossypium nanking</name>
    <dbReference type="NCBI Taxonomy" id="29729"/>
    <lineage>
        <taxon>Eukaryota</taxon>
        <taxon>Viridiplantae</taxon>
        <taxon>Streptophyta</taxon>
        <taxon>Embryophyta</taxon>
        <taxon>Tracheophyta</taxon>
        <taxon>Spermatophyta</taxon>
        <taxon>Magnoliopsida</taxon>
        <taxon>eudicotyledons</taxon>
        <taxon>Gunneridae</taxon>
        <taxon>Pentapetalae</taxon>
        <taxon>rosids</taxon>
        <taxon>malvids</taxon>
        <taxon>Malvales</taxon>
        <taxon>Malvaceae</taxon>
        <taxon>Malvoideae</taxon>
        <taxon>Gossypium</taxon>
    </lineage>
</organism>
<name>A0A0B0P4U4_GOSAR</name>
<evidence type="ECO:0000256" key="1">
    <source>
        <dbReference type="SAM" id="MobiDB-lite"/>
    </source>
</evidence>
<dbReference type="Proteomes" id="UP000032142">
    <property type="component" value="Unassembled WGS sequence"/>
</dbReference>
<protein>
    <submittedName>
        <fullName evidence="2">Uncharacterized protein</fullName>
    </submittedName>
</protein>
<feature type="region of interest" description="Disordered" evidence="1">
    <location>
        <begin position="1"/>
        <end position="20"/>
    </location>
</feature>
<gene>
    <name evidence="2" type="ORF">F383_25460</name>
</gene>
<dbReference type="AlphaFoldDB" id="A0A0B0P4U4"/>
<proteinExistence type="predicted"/>